<reference evidence="1 2" key="1">
    <citation type="submission" date="2019-04" db="EMBL/GenBank/DDBJ databases">
        <title>Comparative genomics and transcriptomics to analyze fruiting body development in filamentous ascomycetes.</title>
        <authorList>
            <consortium name="DOE Joint Genome Institute"/>
            <person name="Lutkenhaus R."/>
            <person name="Traeger S."/>
            <person name="Breuer J."/>
            <person name="Kuo A."/>
            <person name="Lipzen A."/>
            <person name="Pangilinan J."/>
            <person name="Dilworth D."/>
            <person name="Sandor L."/>
            <person name="Poggeler S."/>
            <person name="Barry K."/>
            <person name="Grigoriev I.V."/>
            <person name="Nowrousian M."/>
        </authorList>
    </citation>
    <scope>NUCLEOTIDE SEQUENCE [LARGE SCALE GENOMIC DNA]</scope>
    <source>
        <strain evidence="1 2">CBS 389.68</strain>
    </source>
</reference>
<dbReference type="InterPro" id="IPR011009">
    <property type="entry name" value="Kinase-like_dom_sf"/>
</dbReference>
<dbReference type="EMBL" id="ML220152">
    <property type="protein sequence ID" value="TGZ77519.1"/>
    <property type="molecule type" value="Genomic_DNA"/>
</dbReference>
<dbReference type="Proteomes" id="UP000298138">
    <property type="component" value="Unassembled WGS sequence"/>
</dbReference>
<dbReference type="SUPFAM" id="SSF56112">
    <property type="entry name" value="Protein kinase-like (PK-like)"/>
    <property type="match status" value="1"/>
</dbReference>
<name>A0A4S2MQB1_9PEZI</name>
<dbReference type="STRING" id="341454.A0A4S2MQB1"/>
<evidence type="ECO:0000313" key="1">
    <source>
        <dbReference type="EMBL" id="TGZ77519.1"/>
    </source>
</evidence>
<gene>
    <name evidence="1" type="ORF">EX30DRAFT_344033</name>
</gene>
<dbReference type="OrthoDB" id="25129at2759"/>
<sequence>MSNPTPSTAYDTLPLPLLFPTIPITSTHLLSGGTTNSVHRCHTSTGSSVIAKRFWTFSVSSGPGAFELSLKRSEVENLVLENIPAILHPTVSAPTPLKFLHLRGNDIVETPNLADSTLLLSSDAGASTTTLKQLLTASSLSPSDSAALSPETWPQLGRALGQWLARFHWHFRLPAASSTATNTGELDEVRKLHHDLTGIGAGNFELWYTVTYGRLSSSYGEWEQGVVEKLQEIITAAEAPSADAANTSARTLVMGDFWTGNVLVSTKTANNNKSASTETKPTALTPEMTVIDWELSRTGHAWQDLGQMTAELLLCHYFGPEPSTTPSPALKVLTAFLTSYSREWDTLGSGKVFHVEKQSQEENRNQVDTELLALIHAMVHCVVWPEFSGWAPVEKVLQLKRDAVEVLTAVVRGTVGGVAEGLRGFGVVWEE</sequence>
<keyword evidence="2" id="KW-1185">Reference proteome</keyword>
<dbReference type="InParanoid" id="A0A4S2MQB1"/>
<dbReference type="AlphaFoldDB" id="A0A4S2MQB1"/>
<accession>A0A4S2MQB1</accession>
<proteinExistence type="predicted"/>
<evidence type="ECO:0000313" key="2">
    <source>
        <dbReference type="Proteomes" id="UP000298138"/>
    </source>
</evidence>
<organism evidence="1 2">
    <name type="scientific">Ascodesmis nigricans</name>
    <dbReference type="NCBI Taxonomy" id="341454"/>
    <lineage>
        <taxon>Eukaryota</taxon>
        <taxon>Fungi</taxon>
        <taxon>Dikarya</taxon>
        <taxon>Ascomycota</taxon>
        <taxon>Pezizomycotina</taxon>
        <taxon>Pezizomycetes</taxon>
        <taxon>Pezizales</taxon>
        <taxon>Ascodesmidaceae</taxon>
        <taxon>Ascodesmis</taxon>
    </lineage>
</organism>
<dbReference type="Gene3D" id="3.90.1200.10">
    <property type="match status" value="1"/>
</dbReference>
<protein>
    <submittedName>
        <fullName evidence="1">Uncharacterized protein</fullName>
    </submittedName>
</protein>